<dbReference type="SUPFAM" id="SSF52218">
    <property type="entry name" value="Flavoproteins"/>
    <property type="match status" value="1"/>
</dbReference>
<dbReference type="PANTHER" id="PTHR30543">
    <property type="entry name" value="CHROMATE REDUCTASE"/>
    <property type="match status" value="1"/>
</dbReference>
<dbReference type="InterPro" id="IPR050712">
    <property type="entry name" value="NAD(P)H-dep_reductase"/>
</dbReference>
<name>A0A344TU12_9ACTN</name>
<dbReference type="GO" id="GO:0005829">
    <property type="term" value="C:cytosol"/>
    <property type="evidence" value="ECO:0007669"/>
    <property type="project" value="TreeGrafter"/>
</dbReference>
<dbReference type="InterPro" id="IPR005025">
    <property type="entry name" value="FMN_Rdtase-like_dom"/>
</dbReference>
<reference evidence="2 3" key="1">
    <citation type="submission" date="2018-01" db="EMBL/GenBank/DDBJ databases">
        <title>Draft genome Sequence of streptomyces globosus LZH-48.</title>
        <authorList>
            <person name="Ran K."/>
            <person name="Li Z."/>
            <person name="Wei S."/>
            <person name="Dong R."/>
        </authorList>
    </citation>
    <scope>NUCLEOTIDE SEQUENCE [LARGE SCALE GENOMIC DNA]</scope>
    <source>
        <strain evidence="2 3">LZH-48</strain>
    </source>
</reference>
<dbReference type="GO" id="GO:0016491">
    <property type="term" value="F:oxidoreductase activity"/>
    <property type="evidence" value="ECO:0007669"/>
    <property type="project" value="InterPro"/>
</dbReference>
<dbReference type="AlphaFoldDB" id="A0A344TU12"/>
<dbReference type="PANTHER" id="PTHR30543:SF21">
    <property type="entry name" value="NAD(P)H-DEPENDENT FMN REDUCTASE LOT6"/>
    <property type="match status" value="1"/>
</dbReference>
<dbReference type="OrthoDB" id="9812295at2"/>
<sequence length="192" mass="20909">MTDLRILAISGSLRAASYNSALVRAARKFAPGGLDIEVYEGLRDIPPYDGDVEAEALPESVADLRRRITEADGLFIATPEYNYGIPGVLKNALDWASRPALDSSLTGKPIAIAGAAPTNFGTVRAQLALRQMFLWTDSRVVVKPELQIFRAHERFDQANNLTDATTVEILQELLAALATKIRETRALASNTL</sequence>
<dbReference type="RefSeq" id="WP_114053353.1">
    <property type="nucleotide sequence ID" value="NZ_CP030862.1"/>
</dbReference>
<dbReference type="InterPro" id="IPR029039">
    <property type="entry name" value="Flavoprotein-like_sf"/>
</dbReference>
<accession>A0A344TU12</accession>
<evidence type="ECO:0000313" key="3">
    <source>
        <dbReference type="Proteomes" id="UP000252004"/>
    </source>
</evidence>
<dbReference type="Pfam" id="PF03358">
    <property type="entry name" value="FMN_red"/>
    <property type="match status" value="1"/>
</dbReference>
<evidence type="ECO:0000259" key="1">
    <source>
        <dbReference type="Pfam" id="PF03358"/>
    </source>
</evidence>
<evidence type="ECO:0000313" key="2">
    <source>
        <dbReference type="EMBL" id="AXE22133.1"/>
    </source>
</evidence>
<dbReference type="GO" id="GO:0010181">
    <property type="term" value="F:FMN binding"/>
    <property type="evidence" value="ECO:0007669"/>
    <property type="project" value="TreeGrafter"/>
</dbReference>
<protein>
    <submittedName>
        <fullName evidence="2">FMN reductase</fullName>
    </submittedName>
</protein>
<proteinExistence type="predicted"/>
<organism evidence="2 3">
    <name type="scientific">Streptomyces globosus</name>
    <dbReference type="NCBI Taxonomy" id="68209"/>
    <lineage>
        <taxon>Bacteria</taxon>
        <taxon>Bacillati</taxon>
        <taxon>Actinomycetota</taxon>
        <taxon>Actinomycetes</taxon>
        <taxon>Kitasatosporales</taxon>
        <taxon>Streptomycetaceae</taxon>
        <taxon>Streptomyces</taxon>
    </lineage>
</organism>
<keyword evidence="3" id="KW-1185">Reference proteome</keyword>
<dbReference type="EMBL" id="CP030862">
    <property type="protein sequence ID" value="AXE22133.1"/>
    <property type="molecule type" value="Genomic_DNA"/>
</dbReference>
<feature type="domain" description="NADPH-dependent FMN reductase-like" evidence="1">
    <location>
        <begin position="5"/>
        <end position="147"/>
    </location>
</feature>
<gene>
    <name evidence="2" type="ORF">C0216_00580</name>
</gene>
<dbReference type="Gene3D" id="3.40.50.360">
    <property type="match status" value="1"/>
</dbReference>
<dbReference type="KEGG" id="sgz:C0216_00580"/>
<dbReference type="Proteomes" id="UP000252004">
    <property type="component" value="Chromosome"/>
</dbReference>